<dbReference type="Pfam" id="PF08281">
    <property type="entry name" value="Sigma70_r4_2"/>
    <property type="match status" value="1"/>
</dbReference>
<protein>
    <submittedName>
        <fullName evidence="7">RNA polymerase sigma factor sigM</fullName>
    </submittedName>
</protein>
<dbReference type="InterPro" id="IPR007627">
    <property type="entry name" value="RNA_pol_sigma70_r2"/>
</dbReference>
<sequence length="189" mass="22287">MKSNFDTLTNIEQFNRCMTTFWRQHEQELYLFFLGRLSDSEQAKDYLQDLFLKARIIADSFCSMDNPRAWLFKAARNMLIDNWRKNRKFTELSEELPVLDSDTQPIEKLTTCLPQTLQKLSEQDQYIIQACDIEGFPQLMIAEQMGLTLPAFKSRLLRARLKLKEIMLSECQIEFADDTSICCHKHDDQ</sequence>
<dbReference type="Pfam" id="PF04542">
    <property type="entry name" value="Sigma70_r2"/>
    <property type="match status" value="1"/>
</dbReference>
<accession>A0A484ZNK7</accession>
<dbReference type="GO" id="GO:0016987">
    <property type="term" value="F:sigma factor activity"/>
    <property type="evidence" value="ECO:0007669"/>
    <property type="project" value="UniProtKB-KW"/>
</dbReference>
<organism evidence="7 8">
    <name type="scientific">Budvicia aquatica</name>
    <dbReference type="NCBI Taxonomy" id="82979"/>
    <lineage>
        <taxon>Bacteria</taxon>
        <taxon>Pseudomonadati</taxon>
        <taxon>Pseudomonadota</taxon>
        <taxon>Gammaproteobacteria</taxon>
        <taxon>Enterobacterales</taxon>
        <taxon>Budviciaceae</taxon>
        <taxon>Budvicia</taxon>
    </lineage>
</organism>
<dbReference type="SUPFAM" id="SSF88659">
    <property type="entry name" value="Sigma3 and sigma4 domains of RNA polymerase sigma factors"/>
    <property type="match status" value="1"/>
</dbReference>
<dbReference type="PANTHER" id="PTHR43133:SF62">
    <property type="entry name" value="RNA POLYMERASE SIGMA FACTOR SIGZ"/>
    <property type="match status" value="1"/>
</dbReference>
<dbReference type="Gene3D" id="1.10.10.10">
    <property type="entry name" value="Winged helix-like DNA-binding domain superfamily/Winged helix DNA-binding domain"/>
    <property type="match status" value="1"/>
</dbReference>
<evidence type="ECO:0000256" key="4">
    <source>
        <dbReference type="ARBA" id="ARBA00023163"/>
    </source>
</evidence>
<dbReference type="Proteomes" id="UP000373449">
    <property type="component" value="Unassembled WGS sequence"/>
</dbReference>
<dbReference type="GO" id="GO:0003677">
    <property type="term" value="F:DNA binding"/>
    <property type="evidence" value="ECO:0007669"/>
    <property type="project" value="InterPro"/>
</dbReference>
<keyword evidence="3" id="KW-0731">Sigma factor</keyword>
<reference evidence="7 8" key="1">
    <citation type="submission" date="2019-03" db="EMBL/GenBank/DDBJ databases">
        <authorList>
            <consortium name="Pathogen Informatics"/>
        </authorList>
    </citation>
    <scope>NUCLEOTIDE SEQUENCE [LARGE SCALE GENOMIC DNA]</scope>
    <source>
        <strain evidence="7 8">NCTC12282</strain>
    </source>
</reference>
<keyword evidence="4" id="KW-0804">Transcription</keyword>
<feature type="domain" description="RNA polymerase sigma factor 70 region 4 type 2" evidence="6">
    <location>
        <begin position="112"/>
        <end position="163"/>
    </location>
</feature>
<dbReference type="InterPro" id="IPR014284">
    <property type="entry name" value="RNA_pol_sigma-70_dom"/>
</dbReference>
<evidence type="ECO:0000259" key="6">
    <source>
        <dbReference type="Pfam" id="PF08281"/>
    </source>
</evidence>
<evidence type="ECO:0000256" key="1">
    <source>
        <dbReference type="ARBA" id="ARBA00010641"/>
    </source>
</evidence>
<evidence type="ECO:0000313" key="7">
    <source>
        <dbReference type="EMBL" id="VFS50207.1"/>
    </source>
</evidence>
<dbReference type="InterPro" id="IPR013249">
    <property type="entry name" value="RNA_pol_sigma70_r4_t2"/>
</dbReference>
<dbReference type="RefSeq" id="WP_227659950.1">
    <property type="nucleotide sequence ID" value="NZ_CAADJA010000002.1"/>
</dbReference>
<dbReference type="PANTHER" id="PTHR43133">
    <property type="entry name" value="RNA POLYMERASE ECF-TYPE SIGMA FACTO"/>
    <property type="match status" value="1"/>
</dbReference>
<comment type="similarity">
    <text evidence="1">Belongs to the sigma-70 factor family. ECF subfamily.</text>
</comment>
<dbReference type="GO" id="GO:0006352">
    <property type="term" value="P:DNA-templated transcription initiation"/>
    <property type="evidence" value="ECO:0007669"/>
    <property type="project" value="InterPro"/>
</dbReference>
<evidence type="ECO:0000256" key="2">
    <source>
        <dbReference type="ARBA" id="ARBA00023015"/>
    </source>
</evidence>
<keyword evidence="2" id="KW-0805">Transcription regulation</keyword>
<dbReference type="Gene3D" id="1.10.1740.10">
    <property type="match status" value="1"/>
</dbReference>
<dbReference type="InterPro" id="IPR036388">
    <property type="entry name" value="WH-like_DNA-bd_sf"/>
</dbReference>
<evidence type="ECO:0000313" key="8">
    <source>
        <dbReference type="Proteomes" id="UP000373449"/>
    </source>
</evidence>
<feature type="domain" description="RNA polymerase sigma-70 region 2" evidence="5">
    <location>
        <begin position="22"/>
        <end position="88"/>
    </location>
</feature>
<dbReference type="EMBL" id="CAADJA010000002">
    <property type="protein sequence ID" value="VFS50207.1"/>
    <property type="molecule type" value="Genomic_DNA"/>
</dbReference>
<dbReference type="InterPro" id="IPR013325">
    <property type="entry name" value="RNA_pol_sigma_r2"/>
</dbReference>
<dbReference type="NCBIfam" id="TIGR02937">
    <property type="entry name" value="sigma70-ECF"/>
    <property type="match status" value="1"/>
</dbReference>
<evidence type="ECO:0000256" key="3">
    <source>
        <dbReference type="ARBA" id="ARBA00023082"/>
    </source>
</evidence>
<dbReference type="InterPro" id="IPR039425">
    <property type="entry name" value="RNA_pol_sigma-70-like"/>
</dbReference>
<dbReference type="InterPro" id="IPR013324">
    <property type="entry name" value="RNA_pol_sigma_r3/r4-like"/>
</dbReference>
<gene>
    <name evidence="7" type="primary">sigM</name>
    <name evidence="7" type="ORF">NCTC12282_04388</name>
</gene>
<evidence type="ECO:0000259" key="5">
    <source>
        <dbReference type="Pfam" id="PF04542"/>
    </source>
</evidence>
<proteinExistence type="inferred from homology"/>
<dbReference type="SUPFAM" id="SSF88946">
    <property type="entry name" value="Sigma2 domain of RNA polymerase sigma factors"/>
    <property type="match status" value="1"/>
</dbReference>
<dbReference type="AlphaFoldDB" id="A0A484ZNK7"/>
<name>A0A484ZNK7_9GAMM</name>